<feature type="transmembrane region" description="Helical" evidence="1">
    <location>
        <begin position="268"/>
        <end position="289"/>
    </location>
</feature>
<organism evidence="2 3">
    <name type="scientific">Succiniclasticum ruminis</name>
    <dbReference type="NCBI Taxonomy" id="40841"/>
    <lineage>
        <taxon>Bacteria</taxon>
        <taxon>Bacillati</taxon>
        <taxon>Bacillota</taxon>
        <taxon>Negativicutes</taxon>
        <taxon>Acidaminococcales</taxon>
        <taxon>Acidaminococcaceae</taxon>
        <taxon>Succiniclasticum</taxon>
    </lineage>
</organism>
<keyword evidence="1" id="KW-0812">Transmembrane</keyword>
<dbReference type="EMBL" id="FMYW01000001">
    <property type="protein sequence ID" value="SDB99681.1"/>
    <property type="molecule type" value="Genomic_DNA"/>
</dbReference>
<feature type="transmembrane region" description="Helical" evidence="1">
    <location>
        <begin position="61"/>
        <end position="80"/>
    </location>
</feature>
<feature type="transmembrane region" description="Helical" evidence="1">
    <location>
        <begin position="37"/>
        <end position="55"/>
    </location>
</feature>
<accession>A0A1G6HZN7</accession>
<evidence type="ECO:0000313" key="2">
    <source>
        <dbReference type="EMBL" id="SDB99681.1"/>
    </source>
</evidence>
<dbReference type="Proteomes" id="UP000198943">
    <property type="component" value="Unassembled WGS sequence"/>
</dbReference>
<name>A0A1G6HZN7_9FIRM</name>
<proteinExistence type="predicted"/>
<reference evidence="3" key="1">
    <citation type="submission" date="2016-10" db="EMBL/GenBank/DDBJ databases">
        <authorList>
            <person name="Varghese N."/>
            <person name="Submissions S."/>
        </authorList>
    </citation>
    <scope>NUCLEOTIDE SEQUENCE [LARGE SCALE GENOMIC DNA]</scope>
    <source>
        <strain evidence="3">DSM 11005</strain>
    </source>
</reference>
<keyword evidence="1" id="KW-0472">Membrane</keyword>
<keyword evidence="3" id="KW-1185">Reference proteome</keyword>
<feature type="transmembrane region" description="Helical" evidence="1">
    <location>
        <begin position="143"/>
        <end position="169"/>
    </location>
</feature>
<feature type="transmembrane region" description="Helical" evidence="1">
    <location>
        <begin position="242"/>
        <end position="262"/>
    </location>
</feature>
<evidence type="ECO:0000313" key="3">
    <source>
        <dbReference type="Proteomes" id="UP000198943"/>
    </source>
</evidence>
<keyword evidence="1" id="KW-1133">Transmembrane helix</keyword>
<gene>
    <name evidence="2" type="ORF">SAMN04487864_101357</name>
</gene>
<dbReference type="AlphaFoldDB" id="A0A1G6HZN7"/>
<feature type="transmembrane region" description="Helical" evidence="1">
    <location>
        <begin position="176"/>
        <end position="195"/>
    </location>
</feature>
<evidence type="ECO:0000256" key="1">
    <source>
        <dbReference type="SAM" id="Phobius"/>
    </source>
</evidence>
<sequence>MAKRENKFAKTVRKEDVSNENFGLGRPFDFDDKFNRVAIMGALVATIILLIFRQVTGSGTGSVMLDGVSYAAGFFFAYLIGREVDPEPGREWGALLGAFVTLGLETFMGVNINGVVGLLWMLFVCRMFNRTSGSRHRIGDNVIILGSAFWMGHIGYWLFPVVTGICYVLESQIKEGYFRSLYLAGIAFAMCVVTGRGTEVPVLSSTYLYMMGIAFILFLPQLTMAAYSTARDDRHNQYLVRTRLQCAQAVFLLATGLLIYFGGNTAGIIFLPCIGTAIGTGLFLLLYLVKKKQEEEGKQ</sequence>
<feature type="transmembrane region" description="Helical" evidence="1">
    <location>
        <begin position="207"/>
        <end position="230"/>
    </location>
</feature>
<protein>
    <submittedName>
        <fullName evidence="2">Uncharacterized protein</fullName>
    </submittedName>
</protein>
<feature type="transmembrane region" description="Helical" evidence="1">
    <location>
        <begin position="92"/>
        <end position="123"/>
    </location>
</feature>